<comment type="subunit">
    <text evidence="3">Homodimer.</text>
</comment>
<evidence type="ECO:0000256" key="7">
    <source>
        <dbReference type="ARBA" id="ARBA00023239"/>
    </source>
</evidence>
<dbReference type="GO" id="GO:0004058">
    <property type="term" value="F:aromatic-L-amino-acid decarboxylase activity"/>
    <property type="evidence" value="ECO:0007669"/>
    <property type="project" value="TreeGrafter"/>
</dbReference>
<keyword evidence="13" id="KW-1185">Reference proteome</keyword>
<evidence type="ECO:0000256" key="5">
    <source>
        <dbReference type="ARBA" id="ARBA00022793"/>
    </source>
</evidence>
<evidence type="ECO:0000256" key="8">
    <source>
        <dbReference type="ARBA" id="ARBA00038886"/>
    </source>
</evidence>
<organism evidence="12 13">
    <name type="scientific">Paragonimus westermani</name>
    <dbReference type="NCBI Taxonomy" id="34504"/>
    <lineage>
        <taxon>Eukaryota</taxon>
        <taxon>Metazoa</taxon>
        <taxon>Spiralia</taxon>
        <taxon>Lophotrochozoa</taxon>
        <taxon>Platyhelminthes</taxon>
        <taxon>Trematoda</taxon>
        <taxon>Digenea</taxon>
        <taxon>Plagiorchiida</taxon>
        <taxon>Troglotremata</taxon>
        <taxon>Troglotrematidae</taxon>
        <taxon>Paragonimus</taxon>
    </lineage>
</organism>
<protein>
    <recommendedName>
        <fullName evidence="9">Aromatic-L-amino-acid decarboxylase</fullName>
        <ecNumber evidence="8">4.1.1.28</ecNumber>
    </recommendedName>
    <alternativeName>
        <fullName evidence="10">DOPA decarboxylase</fullName>
    </alternativeName>
</protein>
<evidence type="ECO:0000256" key="2">
    <source>
        <dbReference type="ARBA" id="ARBA00009533"/>
    </source>
</evidence>
<evidence type="ECO:0000256" key="9">
    <source>
        <dbReference type="ARBA" id="ARBA00040968"/>
    </source>
</evidence>
<dbReference type="Gene3D" id="3.90.1150.10">
    <property type="entry name" value="Aspartate Aminotransferase, domain 1"/>
    <property type="match status" value="1"/>
</dbReference>
<proteinExistence type="inferred from homology"/>
<reference evidence="12 13" key="1">
    <citation type="journal article" date="2019" name="Gigascience">
        <title>Whole-genome sequence of the oriental lung fluke Paragonimus westermani.</title>
        <authorList>
            <person name="Oey H."/>
            <person name="Zakrzewski M."/>
            <person name="Narain K."/>
            <person name="Devi K.R."/>
            <person name="Agatsuma T."/>
            <person name="Nawaratna S."/>
            <person name="Gobert G.N."/>
            <person name="Jones M.K."/>
            <person name="Ragan M.A."/>
            <person name="McManus D.P."/>
            <person name="Krause L."/>
        </authorList>
    </citation>
    <scope>NUCLEOTIDE SEQUENCE [LARGE SCALE GENOMIC DNA]</scope>
    <source>
        <strain evidence="12 13">IND2009</strain>
    </source>
</reference>
<dbReference type="GO" id="GO:0019752">
    <property type="term" value="P:carboxylic acid metabolic process"/>
    <property type="evidence" value="ECO:0007669"/>
    <property type="project" value="InterPro"/>
</dbReference>
<evidence type="ECO:0000313" key="13">
    <source>
        <dbReference type="Proteomes" id="UP000324629"/>
    </source>
</evidence>
<dbReference type="GO" id="GO:0042427">
    <property type="term" value="P:serotonin biosynthetic process"/>
    <property type="evidence" value="ECO:0007669"/>
    <property type="project" value="TreeGrafter"/>
</dbReference>
<dbReference type="Gene3D" id="3.40.640.10">
    <property type="entry name" value="Type I PLP-dependent aspartate aminotransferase-like (Major domain)"/>
    <property type="match status" value="1"/>
</dbReference>
<comment type="cofactor">
    <cofactor evidence="1 11">
        <name>pyridoxal 5'-phosphate</name>
        <dbReference type="ChEBI" id="CHEBI:597326"/>
    </cofactor>
</comment>
<comment type="caution">
    <text evidence="12">The sequence shown here is derived from an EMBL/GenBank/DDBJ whole genome shotgun (WGS) entry which is preliminary data.</text>
</comment>
<evidence type="ECO:0000256" key="10">
    <source>
        <dbReference type="ARBA" id="ARBA00041275"/>
    </source>
</evidence>
<evidence type="ECO:0000256" key="3">
    <source>
        <dbReference type="ARBA" id="ARBA00011738"/>
    </source>
</evidence>
<evidence type="ECO:0000313" key="12">
    <source>
        <dbReference type="EMBL" id="KAA3677687.1"/>
    </source>
</evidence>
<dbReference type="InterPro" id="IPR010977">
    <property type="entry name" value="Aromatic_deC"/>
</dbReference>
<dbReference type="GO" id="GO:0005737">
    <property type="term" value="C:cytoplasm"/>
    <property type="evidence" value="ECO:0007669"/>
    <property type="project" value="TreeGrafter"/>
</dbReference>
<dbReference type="InterPro" id="IPR015421">
    <property type="entry name" value="PyrdxlP-dep_Trfase_major"/>
</dbReference>
<gene>
    <name evidence="12" type="ORF">DEA37_0015134</name>
</gene>
<dbReference type="GO" id="GO:0006584">
    <property type="term" value="P:catecholamine metabolic process"/>
    <property type="evidence" value="ECO:0007669"/>
    <property type="project" value="TreeGrafter"/>
</dbReference>
<keyword evidence="6 11" id="KW-0663">Pyridoxal phosphate</keyword>
<dbReference type="InterPro" id="IPR002129">
    <property type="entry name" value="PyrdxlP-dep_de-COase"/>
</dbReference>
<dbReference type="GO" id="GO:0030170">
    <property type="term" value="F:pyridoxal phosphate binding"/>
    <property type="evidence" value="ECO:0007669"/>
    <property type="project" value="InterPro"/>
</dbReference>
<comment type="similarity">
    <text evidence="2 11">Belongs to the group II decarboxylase family.</text>
</comment>
<keyword evidence="4" id="KW-0127">Catecholamine biosynthesis</keyword>
<dbReference type="EMBL" id="QNGE01001384">
    <property type="protein sequence ID" value="KAA3677687.1"/>
    <property type="molecule type" value="Genomic_DNA"/>
</dbReference>
<name>A0A5J4NPV1_9TREM</name>
<dbReference type="SUPFAM" id="SSF53383">
    <property type="entry name" value="PLP-dependent transferases"/>
    <property type="match status" value="1"/>
</dbReference>
<keyword evidence="7 11" id="KW-0456">Lyase</keyword>
<dbReference type="PANTHER" id="PTHR11999">
    <property type="entry name" value="GROUP II PYRIDOXAL-5-PHOSPHATE DECARBOXYLASE"/>
    <property type="match status" value="1"/>
</dbReference>
<accession>A0A5J4NPV1</accession>
<dbReference type="Proteomes" id="UP000324629">
    <property type="component" value="Unassembled WGS sequence"/>
</dbReference>
<dbReference type="InterPro" id="IPR015422">
    <property type="entry name" value="PyrdxlP-dep_Trfase_small"/>
</dbReference>
<evidence type="ECO:0000256" key="11">
    <source>
        <dbReference type="RuleBase" id="RU000382"/>
    </source>
</evidence>
<evidence type="ECO:0000256" key="1">
    <source>
        <dbReference type="ARBA" id="ARBA00001933"/>
    </source>
</evidence>
<dbReference type="EC" id="4.1.1.28" evidence="8"/>
<dbReference type="PANTHER" id="PTHR11999:SF167">
    <property type="entry name" value="AROMATIC-L-AMINO-ACID DECARBOXYLASE"/>
    <property type="match status" value="1"/>
</dbReference>
<dbReference type="AlphaFoldDB" id="A0A5J4NPV1"/>
<evidence type="ECO:0000256" key="4">
    <source>
        <dbReference type="ARBA" id="ARBA00022584"/>
    </source>
</evidence>
<dbReference type="InterPro" id="IPR015424">
    <property type="entry name" value="PyrdxlP-dep_Trfase"/>
</dbReference>
<keyword evidence="5" id="KW-0210">Decarboxylase</keyword>
<dbReference type="Pfam" id="PF00282">
    <property type="entry name" value="Pyridoxal_deC"/>
    <property type="match status" value="1"/>
</dbReference>
<evidence type="ECO:0000256" key="6">
    <source>
        <dbReference type="ARBA" id="ARBA00022898"/>
    </source>
</evidence>
<sequence>MRILQLVNSVCINPDKMMMVNLDCTILWVDNQEVLTKSFEENPTYLKDDFRGMPEYWVKVEHIPKQKIPGIETLVRNPHVRSERFKEIYSTREFYQLNTYARFMVLLLKCHLKAVSRSQHAKMAQVFEMLISSDDRFEVTNDVRFGLVCFRLKVIICALLTEILFSLYGKHYVA</sequence>